<dbReference type="AlphaFoldDB" id="A0A5A7V3J7"/>
<dbReference type="EMBL" id="SSTE01005668">
    <property type="protein sequence ID" value="KAA0060341.1"/>
    <property type="molecule type" value="Genomic_DNA"/>
</dbReference>
<evidence type="ECO:0000256" key="1">
    <source>
        <dbReference type="SAM" id="MobiDB-lite"/>
    </source>
</evidence>
<sequence length="134" mass="14828">MTNCDDIDDVDEGDSAYATTTTAEYIQYIETTDDMATLSHGPKHVWTKEEEGTLGGRFAKTFVDVGSNESVGYEGFDMPDGNKDFPSVYNQGIDMSEEDVRTSRPSHASKGRADQANRRGRGEASERARLKSYI</sequence>
<accession>A0A5A7V3J7</accession>
<proteinExistence type="predicted"/>
<gene>
    <name evidence="2" type="ORF">E6C27_scaffold22G001280</name>
</gene>
<protein>
    <submittedName>
        <fullName evidence="2">Retrotransposon protein</fullName>
    </submittedName>
</protein>
<feature type="compositionally biased region" description="Basic and acidic residues" evidence="1">
    <location>
        <begin position="111"/>
        <end position="134"/>
    </location>
</feature>
<dbReference type="Proteomes" id="UP000321393">
    <property type="component" value="Unassembled WGS sequence"/>
</dbReference>
<evidence type="ECO:0000313" key="3">
    <source>
        <dbReference type="Proteomes" id="UP000321393"/>
    </source>
</evidence>
<evidence type="ECO:0000313" key="2">
    <source>
        <dbReference type="EMBL" id="KAA0060341.1"/>
    </source>
</evidence>
<name>A0A5A7V3J7_CUCMM</name>
<comment type="caution">
    <text evidence="2">The sequence shown here is derived from an EMBL/GenBank/DDBJ whole genome shotgun (WGS) entry which is preliminary data.</text>
</comment>
<organism evidence="2 3">
    <name type="scientific">Cucumis melo var. makuwa</name>
    <name type="common">Oriental melon</name>
    <dbReference type="NCBI Taxonomy" id="1194695"/>
    <lineage>
        <taxon>Eukaryota</taxon>
        <taxon>Viridiplantae</taxon>
        <taxon>Streptophyta</taxon>
        <taxon>Embryophyta</taxon>
        <taxon>Tracheophyta</taxon>
        <taxon>Spermatophyta</taxon>
        <taxon>Magnoliopsida</taxon>
        <taxon>eudicotyledons</taxon>
        <taxon>Gunneridae</taxon>
        <taxon>Pentapetalae</taxon>
        <taxon>rosids</taxon>
        <taxon>fabids</taxon>
        <taxon>Cucurbitales</taxon>
        <taxon>Cucurbitaceae</taxon>
        <taxon>Benincaseae</taxon>
        <taxon>Cucumis</taxon>
    </lineage>
</organism>
<feature type="region of interest" description="Disordered" evidence="1">
    <location>
        <begin position="73"/>
        <end position="134"/>
    </location>
</feature>
<reference evidence="2 3" key="1">
    <citation type="submission" date="2019-08" db="EMBL/GenBank/DDBJ databases">
        <title>Draft genome sequences of two oriental melons (Cucumis melo L. var makuwa).</title>
        <authorList>
            <person name="Kwon S.-Y."/>
        </authorList>
    </citation>
    <scope>NUCLEOTIDE SEQUENCE [LARGE SCALE GENOMIC DNA]</scope>
    <source>
        <strain evidence="3">cv. SW 3</strain>
        <tissue evidence="2">Leaf</tissue>
    </source>
</reference>